<dbReference type="Gene3D" id="1.20.1250.20">
    <property type="entry name" value="MFS general substrate transporter like domains"/>
    <property type="match status" value="3"/>
</dbReference>
<feature type="transmembrane region" description="Helical" evidence="3">
    <location>
        <begin position="815"/>
        <end position="838"/>
    </location>
</feature>
<dbReference type="EMBL" id="LJIJ01000143">
    <property type="protein sequence ID" value="ODN01676.1"/>
    <property type="molecule type" value="Genomic_DNA"/>
</dbReference>
<dbReference type="Proteomes" id="UP000094527">
    <property type="component" value="Unassembled WGS sequence"/>
</dbReference>
<feature type="transmembrane region" description="Helical" evidence="3">
    <location>
        <begin position="853"/>
        <end position="877"/>
    </location>
</feature>
<proteinExistence type="inferred from homology"/>
<feature type="transmembrane region" description="Helical" evidence="3">
    <location>
        <begin position="270"/>
        <end position="293"/>
    </location>
</feature>
<dbReference type="STRING" id="48709.A0A1D2N9K4"/>
<feature type="transmembrane region" description="Helical" evidence="3">
    <location>
        <begin position="110"/>
        <end position="131"/>
    </location>
</feature>
<dbReference type="PANTHER" id="PTHR11328">
    <property type="entry name" value="MAJOR FACILITATOR SUPERFAMILY DOMAIN-CONTAINING PROTEIN"/>
    <property type="match status" value="1"/>
</dbReference>
<dbReference type="CDD" id="cd17491">
    <property type="entry name" value="MFS_MFSD12"/>
    <property type="match status" value="2"/>
</dbReference>
<reference evidence="4 5" key="1">
    <citation type="journal article" date="2016" name="Genome Biol. Evol.">
        <title>Gene Family Evolution Reflects Adaptation to Soil Environmental Stressors in the Genome of the Collembolan Orchesella cincta.</title>
        <authorList>
            <person name="Faddeeva-Vakhrusheva A."/>
            <person name="Derks M.F."/>
            <person name="Anvar S.Y."/>
            <person name="Agamennone V."/>
            <person name="Suring W."/>
            <person name="Smit S."/>
            <person name="van Straalen N.M."/>
            <person name="Roelofs D."/>
        </authorList>
    </citation>
    <scope>NUCLEOTIDE SEQUENCE [LARGE SCALE GENOMIC DNA]</scope>
    <source>
        <tissue evidence="4">Mixed pool</tissue>
    </source>
</reference>
<feature type="transmembrane region" description="Helical" evidence="3">
    <location>
        <begin position="1239"/>
        <end position="1262"/>
    </location>
</feature>
<dbReference type="InterPro" id="IPR011701">
    <property type="entry name" value="MFS"/>
</dbReference>
<comment type="caution">
    <text evidence="4">The sequence shown here is derived from an EMBL/GenBank/DDBJ whole genome shotgun (WGS) entry which is preliminary data.</text>
</comment>
<sequence>MGTAKKMGGEKIPDTSVTVSSNGDQSSIRSAANFSSPSASTSNYVQETGTSEISACSPMPPSSRVALFHLSRAQRIIAGSGHILNDLTASLWFTYFLLFMQKVVKFNDTYAAGLLFWGQIVDGLATPFVGYETDHVASLFPCKKSYGRCKSWHLLGVILVIISFPFIFSPCIGYSFFTDEWSKVADWKKAVYYAPFIAIFQIGWASTQISHLALIPKLTPDDLLRTEILAVRYACTVFANMSVFILTWMFLTNFGEHEKCDVGIDDTSSFSYIALISIGLGGFFSILFHFFVVEKSDQIVKRSVSILKIQESSNTEDQGQDVTDETDTVSKEDRMKRNRTPTDLRSGSEGTRGLLESDDEDDDASTRLSTVRRRSSVQVIQPAKTLSTKGLNAGKENMGVNDWLALPQFYMVAGIYLCTRLCVNVSQSYMPLYVETSLGLGCGAVAFIPLIMYSAGFVVSLIIKTLNKYLGRQLAYTIGAFLIVCGASLILFVDGSTNTWGIYVIAVLLGGGSSAILVTSLSITADLIGDNIESGAFVYGAMSFCDKISCGVAVVLISSFNPCKDEKHACVGEGGKQFYRDALGYSSGGSAIGAMIFTLIITIMLMRKSRNSSSHAAQGIHQIEIIMDRKNPVGRRGSQELKLEDKHIQKNTQLIQSASQKGKTREEDIRVLTVTLSNTGDDQKSCTTTEYSDLSDTKLSTDDGADDDEGKINTNAPDDNKKKALLASTQLSRIQRIVAGSGHIMNDLFAAIWFSYFLLFMTKVTGLSETSAGLLLFCGQLVDGLSTPTIGYLTDRVTALWPCKKDYGRCKSWHLLGIILVGIAAPFMYAPCIGYSFYNDEWLQVADWKKTLYYGLFIALFQVGWASTQISHLALIPKLTPNELIRTEILAIRYAFTVGSNISVYLIAWIFLRASRASERVDECQINKEDNLTFFYIVLTCGALGLVLSLIFHMFVEEKSDTTVKKIASLLKVQKGASGDSAQNNNGGQPVAADDADITPEKVNIVQPTVSQSGGPAEGEGEGALISPTRSNEGEITEAVHKTLQLPKAISTKSLNVGKEIMKPCDWLKLPQFYLVAGLYACTRLTTNLTMSYVPFYVETSLGLGCESVAYIPLIMYCSGFIVSIGVKSLNKWFGRQFAYAIGAFLVLASAVLILFVVTSEGIGIYVVAVLLGAGTSTILITSLSVIADLIGTNIESGAFVYGSMSLFEKIACGTAVVCINSLLTCENCEEGKPFWKNALGWSAGVFSAAALIITLLITMFIKKKPKNSQSDQEQLE</sequence>
<feature type="transmembrane region" description="Helical" evidence="3">
    <location>
        <begin position="474"/>
        <end position="494"/>
    </location>
</feature>
<feature type="transmembrane region" description="Helical" evidence="3">
    <location>
        <begin position="1199"/>
        <end position="1224"/>
    </location>
</feature>
<dbReference type="InterPro" id="IPR039672">
    <property type="entry name" value="MFS_2"/>
</dbReference>
<feature type="transmembrane region" description="Helical" evidence="3">
    <location>
        <begin position="1163"/>
        <end position="1187"/>
    </location>
</feature>
<feature type="transmembrane region" description="Helical" evidence="3">
    <location>
        <begin position="152"/>
        <end position="177"/>
    </location>
</feature>
<feature type="transmembrane region" description="Helical" evidence="3">
    <location>
        <begin position="889"/>
        <end position="912"/>
    </location>
</feature>
<evidence type="ECO:0000256" key="2">
    <source>
        <dbReference type="SAM" id="MobiDB-lite"/>
    </source>
</evidence>
<accession>A0A1D2N9K4</accession>
<feature type="transmembrane region" description="Helical" evidence="3">
    <location>
        <begin position="536"/>
        <end position="557"/>
    </location>
</feature>
<feature type="transmembrane region" description="Helical" evidence="3">
    <location>
        <begin position="1108"/>
        <end position="1126"/>
    </location>
</feature>
<feature type="transmembrane region" description="Helical" evidence="3">
    <location>
        <begin position="500"/>
        <end position="524"/>
    </location>
</feature>
<feature type="region of interest" description="Disordered" evidence="2">
    <location>
        <begin position="681"/>
        <end position="719"/>
    </location>
</feature>
<evidence type="ECO:0000313" key="4">
    <source>
        <dbReference type="EMBL" id="ODN01676.1"/>
    </source>
</evidence>
<feature type="compositionally biased region" description="Polar residues" evidence="2">
    <location>
        <begin position="681"/>
        <end position="691"/>
    </location>
</feature>
<keyword evidence="3" id="KW-0812">Transmembrane</keyword>
<dbReference type="AlphaFoldDB" id="A0A1D2N9K4"/>
<dbReference type="OrthoDB" id="1730117at2759"/>
<dbReference type="GO" id="GO:0008643">
    <property type="term" value="P:carbohydrate transport"/>
    <property type="evidence" value="ECO:0007669"/>
    <property type="project" value="InterPro"/>
</dbReference>
<feature type="transmembrane region" description="Helical" evidence="3">
    <location>
        <begin position="774"/>
        <end position="794"/>
    </location>
</feature>
<feature type="transmembrane region" description="Helical" evidence="3">
    <location>
        <begin position="1138"/>
        <end position="1157"/>
    </location>
</feature>
<organism evidence="4 5">
    <name type="scientific">Orchesella cincta</name>
    <name type="common">Springtail</name>
    <name type="synonym">Podura cincta</name>
    <dbReference type="NCBI Taxonomy" id="48709"/>
    <lineage>
        <taxon>Eukaryota</taxon>
        <taxon>Metazoa</taxon>
        <taxon>Ecdysozoa</taxon>
        <taxon>Arthropoda</taxon>
        <taxon>Hexapoda</taxon>
        <taxon>Collembola</taxon>
        <taxon>Entomobryomorpha</taxon>
        <taxon>Entomobryoidea</taxon>
        <taxon>Orchesellidae</taxon>
        <taxon>Orchesellinae</taxon>
        <taxon>Orchesella</taxon>
    </lineage>
</organism>
<feature type="compositionally biased region" description="Acidic residues" evidence="2">
    <location>
        <begin position="318"/>
        <end position="327"/>
    </location>
</feature>
<comment type="similarity">
    <text evidence="1">Belongs to the major facilitator superfamily.</text>
</comment>
<keyword evidence="3" id="KW-0472">Membrane</keyword>
<dbReference type="Pfam" id="PF13347">
    <property type="entry name" value="MFS_2"/>
    <property type="match status" value="2"/>
</dbReference>
<evidence type="ECO:0000256" key="1">
    <source>
        <dbReference type="ARBA" id="ARBA00008335"/>
    </source>
</evidence>
<protein>
    <submittedName>
        <fullName evidence="4">Major facilitator superfamily domain-containing protein 12</fullName>
    </submittedName>
</protein>
<feature type="transmembrane region" description="Helical" evidence="3">
    <location>
        <begin position="76"/>
        <end position="98"/>
    </location>
</feature>
<feature type="transmembrane region" description="Helical" evidence="3">
    <location>
        <begin position="228"/>
        <end position="250"/>
    </location>
</feature>
<feature type="transmembrane region" description="Helical" evidence="3">
    <location>
        <begin position="1073"/>
        <end position="1096"/>
    </location>
</feature>
<name>A0A1D2N9K4_ORCCI</name>
<feature type="transmembrane region" description="Helical" evidence="3">
    <location>
        <begin position="192"/>
        <end position="216"/>
    </location>
</feature>
<dbReference type="InterPro" id="IPR036259">
    <property type="entry name" value="MFS_trans_sf"/>
</dbReference>
<evidence type="ECO:0000256" key="3">
    <source>
        <dbReference type="SAM" id="Phobius"/>
    </source>
</evidence>
<keyword evidence="3" id="KW-1133">Transmembrane helix</keyword>
<dbReference type="Pfam" id="PF07690">
    <property type="entry name" value="MFS_1"/>
    <property type="match status" value="1"/>
</dbReference>
<feature type="transmembrane region" description="Helical" evidence="3">
    <location>
        <begin position="932"/>
        <end position="956"/>
    </location>
</feature>
<feature type="transmembrane region" description="Helical" evidence="3">
    <location>
        <begin position="582"/>
        <end position="605"/>
    </location>
</feature>
<evidence type="ECO:0000313" key="5">
    <source>
        <dbReference type="Proteomes" id="UP000094527"/>
    </source>
</evidence>
<dbReference type="GO" id="GO:0005886">
    <property type="term" value="C:plasma membrane"/>
    <property type="evidence" value="ECO:0007669"/>
    <property type="project" value="TreeGrafter"/>
</dbReference>
<feature type="region of interest" description="Disordered" evidence="2">
    <location>
        <begin position="1"/>
        <end position="43"/>
    </location>
</feature>
<keyword evidence="5" id="KW-1185">Reference proteome</keyword>
<gene>
    <name evidence="4" type="ORF">Ocin01_05004</name>
</gene>
<feature type="transmembrane region" description="Helical" evidence="3">
    <location>
        <begin position="438"/>
        <end position="462"/>
    </location>
</feature>
<dbReference type="GO" id="GO:0015293">
    <property type="term" value="F:symporter activity"/>
    <property type="evidence" value="ECO:0007669"/>
    <property type="project" value="InterPro"/>
</dbReference>
<feature type="transmembrane region" description="Helical" evidence="3">
    <location>
        <begin position="403"/>
        <end position="426"/>
    </location>
</feature>
<feature type="compositionally biased region" description="Polar residues" evidence="2">
    <location>
        <begin position="15"/>
        <end position="43"/>
    </location>
</feature>
<dbReference type="SUPFAM" id="SSF103473">
    <property type="entry name" value="MFS general substrate transporter"/>
    <property type="match status" value="2"/>
</dbReference>
<feature type="region of interest" description="Disordered" evidence="2">
    <location>
        <begin position="314"/>
        <end position="372"/>
    </location>
</feature>
<feature type="transmembrane region" description="Helical" evidence="3">
    <location>
        <begin position="744"/>
        <end position="762"/>
    </location>
</feature>
<feature type="region of interest" description="Disordered" evidence="2">
    <location>
        <begin position="1009"/>
        <end position="1028"/>
    </location>
</feature>
<dbReference type="PANTHER" id="PTHR11328:SF28">
    <property type="entry name" value="MAJOR FACILITATOR SUPERFAMILY DOMAIN-CONTAINING PROTEIN 12"/>
    <property type="match status" value="1"/>
</dbReference>